<dbReference type="Proteomes" id="UP000507222">
    <property type="component" value="Unassembled WGS sequence"/>
</dbReference>
<keyword evidence="1" id="KW-0472">Membrane</keyword>
<sequence length="131" mass="14394">MEGNNKKGYAWAISAGLNAALAAVSAKLITPQIVRYGLVILFNATMWGCYVNSLKALSSLQATVTNFAANFLSSGLAGYLLFKEPLSFQVNQYMLMILDQLTPFCSFSYAFLVYASELLIRCIAFDFECEA</sequence>
<accession>A0A6J5W8J2</accession>
<dbReference type="InterPro" id="IPR039632">
    <property type="entry name" value="TMEM42"/>
</dbReference>
<dbReference type="PANTHER" id="PTHR31965">
    <property type="entry name" value="TRANSMEMBRANE PROTEIN 42"/>
    <property type="match status" value="1"/>
</dbReference>
<evidence type="ECO:0000313" key="2">
    <source>
        <dbReference type="EMBL" id="CAB4265612.1"/>
    </source>
</evidence>
<evidence type="ECO:0000313" key="4">
    <source>
        <dbReference type="Proteomes" id="UP000507222"/>
    </source>
</evidence>
<feature type="transmembrane region" description="Helical" evidence="1">
    <location>
        <begin position="32"/>
        <end position="51"/>
    </location>
</feature>
<feature type="transmembrane region" description="Helical" evidence="1">
    <location>
        <begin position="63"/>
        <end position="82"/>
    </location>
</feature>
<feature type="transmembrane region" description="Helical" evidence="1">
    <location>
        <begin position="94"/>
        <end position="115"/>
    </location>
</feature>
<protein>
    <submittedName>
        <fullName evidence="3">Uncharacterized protein</fullName>
    </submittedName>
</protein>
<evidence type="ECO:0000313" key="3">
    <source>
        <dbReference type="EMBL" id="CAB4296205.1"/>
    </source>
</evidence>
<evidence type="ECO:0000256" key="1">
    <source>
        <dbReference type="SAM" id="Phobius"/>
    </source>
</evidence>
<gene>
    <name evidence="2" type="ORF">CURHAP_LOCUS7766</name>
    <name evidence="3" type="ORF">ORAREDHAP_LOCUS7755</name>
</gene>
<dbReference type="EMBL" id="CAEKKB010000001">
    <property type="protein sequence ID" value="CAB4296205.1"/>
    <property type="molecule type" value="Genomic_DNA"/>
</dbReference>
<dbReference type="OrthoDB" id="5854584at2759"/>
<organism evidence="3 5">
    <name type="scientific">Prunus armeniaca</name>
    <name type="common">Apricot</name>
    <name type="synonym">Armeniaca vulgaris</name>
    <dbReference type="NCBI Taxonomy" id="36596"/>
    <lineage>
        <taxon>Eukaryota</taxon>
        <taxon>Viridiplantae</taxon>
        <taxon>Streptophyta</taxon>
        <taxon>Embryophyta</taxon>
        <taxon>Tracheophyta</taxon>
        <taxon>Spermatophyta</taxon>
        <taxon>Magnoliopsida</taxon>
        <taxon>eudicotyledons</taxon>
        <taxon>Gunneridae</taxon>
        <taxon>Pentapetalae</taxon>
        <taxon>rosids</taxon>
        <taxon>fabids</taxon>
        <taxon>Rosales</taxon>
        <taxon>Rosaceae</taxon>
        <taxon>Amygdaloideae</taxon>
        <taxon>Amygdaleae</taxon>
        <taxon>Prunus</taxon>
    </lineage>
</organism>
<name>A0A6J5W8J2_PRUAR</name>
<keyword evidence="5" id="KW-1185">Reference proteome</keyword>
<keyword evidence="1" id="KW-1133">Transmembrane helix</keyword>
<keyword evidence="1" id="KW-0812">Transmembrane</keyword>
<reference evidence="5" key="1">
    <citation type="journal article" date="2020" name="Genome Biol.">
        <title>Gamete binning: chromosome-level and haplotype-resolved genome assembly enabled by high-throughput single-cell sequencing of gamete genomes.</title>
        <authorList>
            <person name="Campoy J.A."/>
            <person name="Sun H."/>
            <person name="Goel M."/>
            <person name="Jiao W.-B."/>
            <person name="Folz-Donahue K."/>
            <person name="Wang N."/>
            <person name="Rubio M."/>
            <person name="Liu C."/>
            <person name="Kukat C."/>
            <person name="Ruiz D."/>
            <person name="Huettel B."/>
            <person name="Schneeberger K."/>
        </authorList>
    </citation>
    <scope>NUCLEOTIDE SEQUENCE [LARGE SCALE GENOMIC DNA]</scope>
    <source>
        <strain evidence="5">cv. Rojo Pasion</strain>
    </source>
</reference>
<dbReference type="AlphaFoldDB" id="A0A6J5W8J2"/>
<dbReference type="PANTHER" id="PTHR31965:SF1">
    <property type="entry name" value="TRANSMEMBRANE PROTEIN 42"/>
    <property type="match status" value="1"/>
</dbReference>
<evidence type="ECO:0000313" key="5">
    <source>
        <dbReference type="Proteomes" id="UP000507245"/>
    </source>
</evidence>
<dbReference type="EMBL" id="CAEKDK010000001">
    <property type="protein sequence ID" value="CAB4265612.1"/>
    <property type="molecule type" value="Genomic_DNA"/>
</dbReference>
<reference evidence="3 4" key="2">
    <citation type="submission" date="2020-05" db="EMBL/GenBank/DDBJ databases">
        <authorList>
            <person name="Campoy J."/>
            <person name="Schneeberger K."/>
            <person name="Spophaly S."/>
        </authorList>
    </citation>
    <scope>NUCLEOTIDE SEQUENCE [LARGE SCALE GENOMIC DNA]</scope>
    <source>
        <strain evidence="3">PruArmRojPasFocal</strain>
    </source>
</reference>
<dbReference type="Proteomes" id="UP000507245">
    <property type="component" value="Unassembled WGS sequence"/>
</dbReference>
<proteinExistence type="predicted"/>